<sequence>MKWFLVGALAAWIFVSAQTKCVVEDFYGLSWLGNPSERHQRLSEWLTTNGNSCSSDQLLTIWNNLAMWAGAADSAELRGKVLYYYARAMEREKK</sequence>
<proteinExistence type="predicted"/>
<gene>
    <name evidence="1" type="ORF">UFOVP159_42</name>
</gene>
<dbReference type="EMBL" id="LR798209">
    <property type="protein sequence ID" value="CAB5187420.1"/>
    <property type="molecule type" value="Genomic_DNA"/>
</dbReference>
<accession>A0A6J7WB94</accession>
<protein>
    <submittedName>
        <fullName evidence="1">Uncharacterized protein</fullName>
    </submittedName>
</protein>
<reference evidence="1" key="1">
    <citation type="submission" date="2020-05" db="EMBL/GenBank/DDBJ databases">
        <authorList>
            <person name="Chiriac C."/>
            <person name="Salcher M."/>
            <person name="Ghai R."/>
            <person name="Kavagutti S V."/>
        </authorList>
    </citation>
    <scope>NUCLEOTIDE SEQUENCE</scope>
</reference>
<evidence type="ECO:0000313" key="1">
    <source>
        <dbReference type="EMBL" id="CAB5187420.1"/>
    </source>
</evidence>
<name>A0A6J7WB94_9CAUD</name>
<organism evidence="1">
    <name type="scientific">uncultured Caudovirales phage</name>
    <dbReference type="NCBI Taxonomy" id="2100421"/>
    <lineage>
        <taxon>Viruses</taxon>
        <taxon>Duplodnaviria</taxon>
        <taxon>Heunggongvirae</taxon>
        <taxon>Uroviricota</taxon>
        <taxon>Caudoviricetes</taxon>
        <taxon>Peduoviridae</taxon>
        <taxon>Maltschvirus</taxon>
        <taxon>Maltschvirus maltsch</taxon>
    </lineage>
</organism>